<dbReference type="VEuPathDB" id="ToxoDB:TGDOM2_260310"/>
<proteinExistence type="inferred from homology"/>
<dbReference type="PROSITE" id="PS00211">
    <property type="entry name" value="ABC_TRANSPORTER_1"/>
    <property type="match status" value="2"/>
</dbReference>
<feature type="region of interest" description="Disordered" evidence="12">
    <location>
        <begin position="1"/>
        <end position="33"/>
    </location>
</feature>
<reference evidence="16 17" key="1">
    <citation type="submission" date="2014-02" db="EMBL/GenBank/DDBJ databases">
        <authorList>
            <person name="Sibley D."/>
            <person name="Venepally P."/>
            <person name="Karamycheva S."/>
            <person name="Hadjithomas M."/>
            <person name="Khan A."/>
            <person name="Brunk B."/>
            <person name="Roos D."/>
            <person name="Caler E."/>
            <person name="Lorenzi H."/>
        </authorList>
    </citation>
    <scope>NUCLEOTIDE SEQUENCE [LARGE SCALE GENOMIC DNA]</scope>
    <source>
        <strain evidence="16 17">GAB2-2007-GAL-DOM2</strain>
    </source>
</reference>
<keyword evidence="6" id="KW-0547">Nucleotide-binding</keyword>
<dbReference type="EC" id="3.6.3.44" evidence="16"/>
<dbReference type="InterPro" id="IPR027417">
    <property type="entry name" value="P-loop_NTPase"/>
</dbReference>
<evidence type="ECO:0000256" key="13">
    <source>
        <dbReference type="SAM" id="Phobius"/>
    </source>
</evidence>
<dbReference type="PANTHER" id="PTHR43394">
    <property type="entry name" value="ATP-DEPENDENT PERMEASE MDL1, MITOCHONDRIAL"/>
    <property type="match status" value="1"/>
</dbReference>
<feature type="domain" description="ABC transporter" evidence="14">
    <location>
        <begin position="391"/>
        <end position="636"/>
    </location>
</feature>
<gene>
    <name evidence="16" type="ORF">TGDOM2_260310</name>
</gene>
<dbReference type="Pfam" id="PF00664">
    <property type="entry name" value="ABC_membrane"/>
    <property type="match status" value="2"/>
</dbReference>
<evidence type="ECO:0000256" key="5">
    <source>
        <dbReference type="ARBA" id="ARBA00022737"/>
    </source>
</evidence>
<feature type="transmembrane region" description="Helical" evidence="13">
    <location>
        <begin position="330"/>
        <end position="351"/>
    </location>
</feature>
<keyword evidence="3" id="KW-0813">Transport</keyword>
<dbReference type="Gene3D" id="3.40.50.300">
    <property type="entry name" value="P-loop containing nucleotide triphosphate hydrolases"/>
    <property type="match status" value="2"/>
</dbReference>
<dbReference type="Pfam" id="PF00005">
    <property type="entry name" value="ABC_tran"/>
    <property type="match status" value="2"/>
</dbReference>
<dbReference type="PANTHER" id="PTHR43394:SF27">
    <property type="entry name" value="ATP-DEPENDENT TRANSLOCASE ABCB1-LIKE"/>
    <property type="match status" value="1"/>
</dbReference>
<evidence type="ECO:0000256" key="12">
    <source>
        <dbReference type="SAM" id="MobiDB-lite"/>
    </source>
</evidence>
<keyword evidence="7 16" id="KW-0067">ATP-binding</keyword>
<keyword evidence="4 13" id="KW-0812">Transmembrane</keyword>
<comment type="caution">
    <text evidence="16">The sequence shown here is derived from an EMBL/GenBank/DDBJ whole genome shotgun (WGS) entry which is preliminary data.</text>
</comment>
<dbReference type="PROSITE" id="PS50893">
    <property type="entry name" value="ABC_TRANSPORTER_2"/>
    <property type="match status" value="2"/>
</dbReference>
<keyword evidence="10 13" id="KW-0472">Membrane</keyword>
<keyword evidence="5" id="KW-0677">Repeat</keyword>
<dbReference type="SUPFAM" id="SSF90123">
    <property type="entry name" value="ABC transporter transmembrane region"/>
    <property type="match status" value="2"/>
</dbReference>
<feature type="domain" description="ABC transporter" evidence="14">
    <location>
        <begin position="1076"/>
        <end position="1339"/>
    </location>
</feature>
<accession>A0A086JPU0</accession>
<dbReference type="InterPro" id="IPR017871">
    <property type="entry name" value="ABC_transporter-like_CS"/>
</dbReference>
<feature type="domain" description="ABC transmembrane type-1" evidence="15">
    <location>
        <begin position="746"/>
        <end position="1025"/>
    </location>
</feature>
<evidence type="ECO:0000256" key="6">
    <source>
        <dbReference type="ARBA" id="ARBA00022741"/>
    </source>
</evidence>
<keyword evidence="8" id="KW-1278">Translocase</keyword>
<organism evidence="16 17">
    <name type="scientific">Toxoplasma gondii GAB2-2007-GAL-DOM2</name>
    <dbReference type="NCBI Taxonomy" id="1130820"/>
    <lineage>
        <taxon>Eukaryota</taxon>
        <taxon>Sar</taxon>
        <taxon>Alveolata</taxon>
        <taxon>Apicomplexa</taxon>
        <taxon>Conoidasida</taxon>
        <taxon>Coccidia</taxon>
        <taxon>Eucoccidiorida</taxon>
        <taxon>Eimeriorina</taxon>
        <taxon>Sarcocystidae</taxon>
        <taxon>Toxoplasma</taxon>
    </lineage>
</organism>
<keyword evidence="9 13" id="KW-1133">Transmembrane helix</keyword>
<feature type="transmembrane region" description="Helical" evidence="13">
    <location>
        <begin position="741"/>
        <end position="765"/>
    </location>
</feature>
<evidence type="ECO:0000256" key="10">
    <source>
        <dbReference type="ARBA" id="ARBA00023136"/>
    </source>
</evidence>
<keyword evidence="11" id="KW-0325">Glycoprotein</keyword>
<dbReference type="GO" id="GO:0015421">
    <property type="term" value="F:ABC-type oligopeptide transporter activity"/>
    <property type="evidence" value="ECO:0007669"/>
    <property type="project" value="TreeGrafter"/>
</dbReference>
<evidence type="ECO:0000256" key="1">
    <source>
        <dbReference type="ARBA" id="ARBA00004141"/>
    </source>
</evidence>
<dbReference type="InterPro" id="IPR039421">
    <property type="entry name" value="Type_1_exporter"/>
</dbReference>
<feature type="transmembrane region" description="Helical" evidence="13">
    <location>
        <begin position="192"/>
        <end position="213"/>
    </location>
</feature>
<dbReference type="InterPro" id="IPR003593">
    <property type="entry name" value="AAA+_ATPase"/>
</dbReference>
<dbReference type="EMBL" id="AHZU02001269">
    <property type="protein sequence ID" value="KFG34158.1"/>
    <property type="molecule type" value="Genomic_DNA"/>
</dbReference>
<dbReference type="InterPro" id="IPR036640">
    <property type="entry name" value="ABC1_TM_sf"/>
</dbReference>
<dbReference type="SUPFAM" id="SSF52540">
    <property type="entry name" value="P-loop containing nucleoside triphosphate hydrolases"/>
    <property type="match status" value="2"/>
</dbReference>
<dbReference type="EC" id="3.6.3.48" evidence="16"/>
<dbReference type="FunFam" id="3.40.50.300:FF:000479">
    <property type="entry name" value="Multidrug resistance protein 1A"/>
    <property type="match status" value="1"/>
</dbReference>
<evidence type="ECO:0000313" key="16">
    <source>
        <dbReference type="EMBL" id="KFG34158.1"/>
    </source>
</evidence>
<dbReference type="GO" id="GO:0005524">
    <property type="term" value="F:ATP binding"/>
    <property type="evidence" value="ECO:0007669"/>
    <property type="project" value="UniProtKB-KW"/>
</dbReference>
<dbReference type="SMART" id="SM00382">
    <property type="entry name" value="AAA"/>
    <property type="match status" value="2"/>
</dbReference>
<evidence type="ECO:0000256" key="7">
    <source>
        <dbReference type="ARBA" id="ARBA00022840"/>
    </source>
</evidence>
<evidence type="ECO:0000256" key="8">
    <source>
        <dbReference type="ARBA" id="ARBA00022967"/>
    </source>
</evidence>
<evidence type="ECO:0000259" key="15">
    <source>
        <dbReference type="PROSITE" id="PS50929"/>
    </source>
</evidence>
<name>A0A086JPU0_TOXGO</name>
<evidence type="ECO:0000256" key="4">
    <source>
        <dbReference type="ARBA" id="ARBA00022692"/>
    </source>
</evidence>
<feature type="transmembrane region" description="Helical" evidence="13">
    <location>
        <begin position="94"/>
        <end position="116"/>
    </location>
</feature>
<evidence type="ECO:0000256" key="11">
    <source>
        <dbReference type="ARBA" id="ARBA00023180"/>
    </source>
</evidence>
<protein>
    <submittedName>
        <fullName evidence="16">ATP-binding cassette transporter ABC.B1</fullName>
        <ecNumber evidence="16">3.6.3.44</ecNumber>
        <ecNumber evidence="16">3.6.3.48</ecNumber>
    </submittedName>
</protein>
<evidence type="ECO:0000256" key="2">
    <source>
        <dbReference type="ARBA" id="ARBA00007577"/>
    </source>
</evidence>
<evidence type="ECO:0000259" key="14">
    <source>
        <dbReference type="PROSITE" id="PS50893"/>
    </source>
</evidence>
<dbReference type="GO" id="GO:0090374">
    <property type="term" value="P:oligopeptide export from mitochondrion"/>
    <property type="evidence" value="ECO:0007669"/>
    <property type="project" value="TreeGrafter"/>
</dbReference>
<evidence type="ECO:0000313" key="17">
    <source>
        <dbReference type="Proteomes" id="UP000028837"/>
    </source>
</evidence>
<dbReference type="CDD" id="cd18577">
    <property type="entry name" value="ABC_6TM_Pgp_ABCB1_D1_like"/>
    <property type="match status" value="1"/>
</dbReference>
<dbReference type="InterPro" id="IPR011527">
    <property type="entry name" value="ABC1_TM_dom"/>
</dbReference>
<feature type="transmembrane region" description="Helical" evidence="13">
    <location>
        <begin position="163"/>
        <end position="186"/>
    </location>
</feature>
<dbReference type="PROSITE" id="PS50929">
    <property type="entry name" value="ABC_TM1F"/>
    <property type="match status" value="2"/>
</dbReference>
<feature type="domain" description="ABC transmembrane type-1" evidence="15">
    <location>
        <begin position="55"/>
        <end position="356"/>
    </location>
</feature>
<dbReference type="Proteomes" id="UP000028837">
    <property type="component" value="Unassembled WGS sequence"/>
</dbReference>
<keyword evidence="16" id="KW-0378">Hydrolase</keyword>
<sequence>MATSDDSSAGGAGNRLLEGKEVGIDPSPSQTTGKQKRYLMAPFHFVSGTEIGVLVVGVVFALGAGAAMPGFISIFGDMMAALNTNTDMVPYAKLLAILGVVALFCGWVAAGSFEYLCDRQAGKFKLELFSSILRQELGWFDTHDAGALSSQIDSNTATIRTAVGLKCATALQFFSTCVGGFVVAFWRSWKMTLIVSATLPCVAAGGAFLAWALRYSQTAVSDAYREAGSVAEEALGNIRTVISLGGEDRLAAAYTERLKRAEKAAIKGGVFTGSAFGAMMACVFLMYALGFWYAGQVISDGLRDLQAAIAMLPGTTVLDAGSLEFQGGDAIVVLICVMVSAFSIGQIIPLFGDYMKAVEAANDLLEIINRKSQLDPLDESGLKDVNLTGDIVYENVTFAYPSRPEKTVLKDLNLRIPAGKSVALVGGSGCGKSTIVQLLQRQYEPSAGTVRVGNTPLKEINLATLREGLGVVSQEPRLFSATVEENIALGSRSRVTHAEVEAAAQKANAAGFISDFAEKYETHCGSRGSQLSGGQKQRVAIARALIRHPSILIFDEATSALDNASERVVQAALDRLIESTGVTTIIIAHRLSTIRRADLIVVLGQRDDAGGSAVVQQGSHEELMKDESGLYFSLVQSQLAGLHGGDEEKEEEASTEVLVETTTNASVAAAQSMEKHPSFPLTSRRDSVTSSISRISEHLLGTDVTDATRRCLCLKKKVAPRDPHAPPPVSKSRIFGLALRYWPVYIVTLIAAACSGAVFPAYSVMFSRFIAVFFRLDPDEVSDEANKWALAFVCLAISTFVIEWVKFTGIEYMGSKVTADLRSRAFLQTIHQDVAFFDDPKNSVGALMSTLSSDVLLVKSGSCGNPMALAAVISAITTGCAISFVSDWRLAAVLVTSLLVLVPANIMEERLMHTHDHVSKDSKDRDESLRCPEQVLIEAVGGIRVVSAFGLEQYFVELYKKCLHLDPVSQAKSAATVGFFWGFSQGAQFAFNALAMWYGGELIKEGAAATDIMQATFGIMFASMSVGQTVLYSTDAARAQLAAERVFALIDRTSAIDTRDTGGRKFSDNANTGVDIAFTDVQFRYPTRTTLPVYRGLSFTIKAGESVALVGPSGCGKSTAIQLLERFYDLQSSVAANACDTKDSRRKTKGGGSITFAGTELRDANVSSLREQMGFVGQEPVLFNMSVEDNIRFSCPDASQTDIIEAAKQAQADSFIRSFPQGYKTIVGSGGSQLSGGQKQRIAIARALVRKPRLLILDEATSALDPESERQVQKTLDELMEKGHQHSTIIVAHRLSTVRNANKIVVLSNEDGRGSRVVEVGTHEELMKLKNGVYRQLVNMSRYSA</sequence>
<feature type="transmembrane region" description="Helical" evidence="13">
    <location>
        <begin position="269"/>
        <end position="294"/>
    </location>
</feature>
<dbReference type="OrthoDB" id="6500128at2759"/>
<dbReference type="CDD" id="cd18578">
    <property type="entry name" value="ABC_6TM_Pgp_ABCB1_D2_like"/>
    <property type="match status" value="1"/>
</dbReference>
<comment type="similarity">
    <text evidence="2">Belongs to the ABC transporter superfamily. ABCB family. Multidrug resistance exporter (TC 3.A.1.201) subfamily.</text>
</comment>
<dbReference type="GO" id="GO:0016887">
    <property type="term" value="F:ATP hydrolysis activity"/>
    <property type="evidence" value="ECO:0007669"/>
    <property type="project" value="InterPro"/>
</dbReference>
<feature type="transmembrane region" description="Helical" evidence="13">
    <location>
        <begin position="51"/>
        <end position="74"/>
    </location>
</feature>
<dbReference type="InterPro" id="IPR003439">
    <property type="entry name" value="ABC_transporter-like_ATP-bd"/>
</dbReference>
<evidence type="ECO:0000256" key="3">
    <source>
        <dbReference type="ARBA" id="ARBA00022448"/>
    </source>
</evidence>
<comment type="subcellular location">
    <subcellularLocation>
        <location evidence="1">Membrane</location>
        <topology evidence="1">Multi-pass membrane protein</topology>
    </subcellularLocation>
</comment>
<dbReference type="FunFam" id="3.40.50.300:FF:000836">
    <property type="entry name" value="ABC transporter B family member 25"/>
    <property type="match status" value="1"/>
</dbReference>
<evidence type="ECO:0000256" key="9">
    <source>
        <dbReference type="ARBA" id="ARBA00022989"/>
    </source>
</evidence>
<dbReference type="GO" id="GO:0005743">
    <property type="term" value="C:mitochondrial inner membrane"/>
    <property type="evidence" value="ECO:0007669"/>
    <property type="project" value="TreeGrafter"/>
</dbReference>
<dbReference type="Gene3D" id="1.20.1560.10">
    <property type="entry name" value="ABC transporter type 1, transmembrane domain"/>
    <property type="match status" value="3"/>
</dbReference>